<gene>
    <name evidence="2" type="ORF">EDB81DRAFT_894931</name>
</gene>
<name>A0A9P9I708_9HYPO</name>
<evidence type="ECO:0000256" key="1">
    <source>
        <dbReference type="SAM" id="MobiDB-lite"/>
    </source>
</evidence>
<accession>A0A9P9I708</accession>
<dbReference type="AlphaFoldDB" id="A0A9P9I708"/>
<proteinExistence type="predicted"/>
<evidence type="ECO:0000313" key="3">
    <source>
        <dbReference type="Proteomes" id="UP000738349"/>
    </source>
</evidence>
<dbReference type="EMBL" id="JAGMUV010000047">
    <property type="protein sequence ID" value="KAH7110191.1"/>
    <property type="molecule type" value="Genomic_DNA"/>
</dbReference>
<dbReference type="Proteomes" id="UP000738349">
    <property type="component" value="Unassembled WGS sequence"/>
</dbReference>
<sequence>MLADGFFDPGRNPHTGSLFRAVLHHPQPGEHYPFWAVPTRDINALIFTQAARLIVPLDHLFQEATLTPPDQDTPRNPAESSIRRILSLYTAQLFCRLLIHNFSSERELNYDKWIWLPLWRVRARGRSLKERRGLGLEAPLNASGMLWIPRTQFDWRRGHLALGILVQLYIPRNPLQTRLASQANIQALTTTQLTVEFFLQEWIQNARQAFSDGRKKEGKEISHGIIKLCAEEIARAYNQHVLAKVHSYWERVRDTHGRQGLPVLSRLQQAQEDVEAEASQVVTAQTVWEIYMEAWSAYTAVLPDNTTLEGSQLPFELPCWMTTRKYLPPKNGWSEFVFQHLFGRSSPPKWSRNHFLQVYRTFKKHWSAISESAGGFDDHLRRNLSGRIMIAFNSDQWKEVGTNHTRETWYHGKPAFFQIQYWAPYFSPPQDNRHIRLGSASSGHRLSVELSPDTTPRVLTTKTFQHLESVVRRDWLSVMDHIKGHRPASQNDVNRLCRRTLRHMTLLAGPNWGSDGRLEFIIPWELGLTDVFRVPVPSAIMLREDPDALFNRPTIILPTRHNIMSLFGVIRSFSGLTPEVTQRLRWAKRALHNDGNQYDLSSHLEAKKEAAELARQSPSLLRQFLSQTEPPEWHVQLDDVDGPETDVNMVGNDESDTSLESDNLELSDDFASLVYDSHAFD</sequence>
<evidence type="ECO:0000313" key="2">
    <source>
        <dbReference type="EMBL" id="KAH7110191.1"/>
    </source>
</evidence>
<protein>
    <submittedName>
        <fullName evidence="2">Uncharacterized protein</fullName>
    </submittedName>
</protein>
<dbReference type="OrthoDB" id="5104431at2759"/>
<keyword evidence="3" id="KW-1185">Reference proteome</keyword>
<reference evidence="2" key="1">
    <citation type="journal article" date="2021" name="Nat. Commun.">
        <title>Genetic determinants of endophytism in the Arabidopsis root mycobiome.</title>
        <authorList>
            <person name="Mesny F."/>
            <person name="Miyauchi S."/>
            <person name="Thiergart T."/>
            <person name="Pickel B."/>
            <person name="Atanasova L."/>
            <person name="Karlsson M."/>
            <person name="Huettel B."/>
            <person name="Barry K.W."/>
            <person name="Haridas S."/>
            <person name="Chen C."/>
            <person name="Bauer D."/>
            <person name="Andreopoulos W."/>
            <person name="Pangilinan J."/>
            <person name="LaButti K."/>
            <person name="Riley R."/>
            <person name="Lipzen A."/>
            <person name="Clum A."/>
            <person name="Drula E."/>
            <person name="Henrissat B."/>
            <person name="Kohler A."/>
            <person name="Grigoriev I.V."/>
            <person name="Martin F.M."/>
            <person name="Hacquard S."/>
        </authorList>
    </citation>
    <scope>NUCLEOTIDE SEQUENCE</scope>
    <source>
        <strain evidence="2">MPI-CAGE-AT-0147</strain>
    </source>
</reference>
<organism evidence="2 3">
    <name type="scientific">Dactylonectria macrodidyma</name>
    <dbReference type="NCBI Taxonomy" id="307937"/>
    <lineage>
        <taxon>Eukaryota</taxon>
        <taxon>Fungi</taxon>
        <taxon>Dikarya</taxon>
        <taxon>Ascomycota</taxon>
        <taxon>Pezizomycotina</taxon>
        <taxon>Sordariomycetes</taxon>
        <taxon>Hypocreomycetidae</taxon>
        <taxon>Hypocreales</taxon>
        <taxon>Nectriaceae</taxon>
        <taxon>Dactylonectria</taxon>
    </lineage>
</organism>
<feature type="region of interest" description="Disordered" evidence="1">
    <location>
        <begin position="639"/>
        <end position="660"/>
    </location>
</feature>
<comment type="caution">
    <text evidence="2">The sequence shown here is derived from an EMBL/GenBank/DDBJ whole genome shotgun (WGS) entry which is preliminary data.</text>
</comment>